<dbReference type="WBParaSite" id="BTMF_0000090001-mRNA-1">
    <property type="protein sequence ID" value="BTMF_0000090001-mRNA-1"/>
    <property type="gene ID" value="BTMF_0000090001"/>
</dbReference>
<sequence length="34" mass="3928">LFFRGVFIASTLKWNGMCFVVDSATHSVKAFRYK</sequence>
<organism evidence="1">
    <name type="scientific">Brugia timori</name>
    <dbReference type="NCBI Taxonomy" id="42155"/>
    <lineage>
        <taxon>Eukaryota</taxon>
        <taxon>Metazoa</taxon>
        <taxon>Ecdysozoa</taxon>
        <taxon>Nematoda</taxon>
        <taxon>Chromadorea</taxon>
        <taxon>Rhabditida</taxon>
        <taxon>Spirurina</taxon>
        <taxon>Spiruromorpha</taxon>
        <taxon>Filarioidea</taxon>
        <taxon>Onchocercidae</taxon>
        <taxon>Brugia</taxon>
    </lineage>
</organism>
<evidence type="ECO:0000313" key="1">
    <source>
        <dbReference type="WBParaSite" id="BTMF_0000090001-mRNA-1"/>
    </source>
</evidence>
<accession>A0A0R3Q3N2</accession>
<reference evidence="1" key="1">
    <citation type="submission" date="2017-02" db="UniProtKB">
        <authorList>
            <consortium name="WormBaseParasite"/>
        </authorList>
    </citation>
    <scope>IDENTIFICATION</scope>
</reference>
<protein>
    <submittedName>
        <fullName evidence="1">Transposase</fullName>
    </submittedName>
</protein>
<proteinExistence type="predicted"/>
<name>A0A0R3Q3N2_9BILA</name>
<dbReference type="AlphaFoldDB" id="A0A0R3Q3N2"/>